<proteinExistence type="predicted"/>
<accession>A0A2H4P821</accession>
<gene>
    <name evidence="1" type="ORF">CNR37_00119</name>
</gene>
<sequence>MSEYTVDQLGECDTFNIMELKSGMTLGRCTSVANWIAIEYETKPEYATRPLRVSRDPRRGFIQMEREVWWKWKLEKSGKTYILTCLTEGFTEEATSLKEVRDIIRGT</sequence>
<dbReference type="EMBL" id="MG018930">
    <property type="protein sequence ID" value="ATW58326.1"/>
    <property type="molecule type" value="Genomic_DNA"/>
</dbReference>
<evidence type="ECO:0000313" key="2">
    <source>
        <dbReference type="Proteomes" id="UP000241096"/>
    </source>
</evidence>
<keyword evidence="2" id="KW-1185">Reference proteome</keyword>
<reference evidence="1 2" key="1">
    <citation type="submission" date="2017-09" db="EMBL/GenBank/DDBJ databases">
        <authorList>
            <person name="Ehlers B."/>
            <person name="Leendertz F.H."/>
        </authorList>
    </citation>
    <scope>NUCLEOTIDE SEQUENCE [LARGE SCALE GENOMIC DNA]</scope>
</reference>
<name>A0A2H4P821_9CAUD</name>
<organism evidence="1 2">
    <name type="scientific">Pseudomonas phage ventosus</name>
    <dbReference type="NCBI Taxonomy" id="2048980"/>
    <lineage>
        <taxon>Viruses</taxon>
        <taxon>Duplodnaviria</taxon>
        <taxon>Heunggongvirae</taxon>
        <taxon>Uroviricota</taxon>
        <taxon>Caudoviricetes</taxon>
        <taxon>Vandenendeviridae</taxon>
        <taxon>Gorskivirinae</taxon>
        <taxon>Ventosusvirus</taxon>
        <taxon>Ventosusvirus ventosus</taxon>
    </lineage>
</organism>
<evidence type="ECO:0000313" key="1">
    <source>
        <dbReference type="EMBL" id="ATW58326.1"/>
    </source>
</evidence>
<protein>
    <submittedName>
        <fullName evidence="1">Uncharacterized protein</fullName>
    </submittedName>
</protein>
<dbReference type="Proteomes" id="UP000241096">
    <property type="component" value="Segment"/>
</dbReference>